<comment type="pathway">
    <text evidence="4">Protein modification; protein glycosylation.</text>
</comment>
<feature type="transmembrane region" description="Helical" evidence="18">
    <location>
        <begin position="568"/>
        <end position="586"/>
    </location>
</feature>
<dbReference type="InterPro" id="IPR052943">
    <property type="entry name" value="TMTC_O-mannosyl-trnsfr"/>
</dbReference>
<dbReference type="EMBL" id="GEDV01008540">
    <property type="protein sequence ID" value="JAP80017.1"/>
    <property type="molecule type" value="Transcribed_RNA"/>
</dbReference>
<evidence type="ECO:0000256" key="8">
    <source>
        <dbReference type="ARBA" id="ARBA00022692"/>
    </source>
</evidence>
<feature type="repeat" description="TPR" evidence="16">
    <location>
        <begin position="838"/>
        <end position="871"/>
    </location>
</feature>
<feature type="transmembrane region" description="Helical" evidence="18">
    <location>
        <begin position="154"/>
        <end position="172"/>
    </location>
</feature>
<feature type="repeat" description="TPR" evidence="16">
    <location>
        <begin position="771"/>
        <end position="804"/>
    </location>
</feature>
<dbReference type="Pfam" id="PF13414">
    <property type="entry name" value="TPR_11"/>
    <property type="match status" value="1"/>
</dbReference>
<evidence type="ECO:0000256" key="11">
    <source>
        <dbReference type="ARBA" id="ARBA00022824"/>
    </source>
</evidence>
<dbReference type="Pfam" id="PF14559">
    <property type="entry name" value="TPR_19"/>
    <property type="match status" value="1"/>
</dbReference>
<feature type="transmembrane region" description="Helical" evidence="18">
    <location>
        <begin position="593"/>
        <end position="614"/>
    </location>
</feature>
<keyword evidence="9" id="KW-0677">Repeat</keyword>
<dbReference type="UniPathway" id="UPA00378"/>
<keyword evidence="12 18" id="KW-1133">Transmembrane helix</keyword>
<comment type="catalytic activity">
    <reaction evidence="15">
        <text>a di-trans,poly-cis-dolichyl beta-D-mannosyl phosphate + L-seryl-[protein] = 3-O-(alpha-D-mannosyl)-L-seryl-[protein] + a di-trans,poly-cis-dolichyl phosphate + H(+)</text>
        <dbReference type="Rhea" id="RHEA:17377"/>
        <dbReference type="Rhea" id="RHEA-COMP:9863"/>
        <dbReference type="Rhea" id="RHEA-COMP:13546"/>
        <dbReference type="Rhea" id="RHEA-COMP:19498"/>
        <dbReference type="Rhea" id="RHEA-COMP:19501"/>
        <dbReference type="ChEBI" id="CHEBI:15378"/>
        <dbReference type="ChEBI" id="CHEBI:29999"/>
        <dbReference type="ChEBI" id="CHEBI:57683"/>
        <dbReference type="ChEBI" id="CHEBI:58211"/>
        <dbReference type="ChEBI" id="CHEBI:137321"/>
        <dbReference type="EC" id="2.4.1.109"/>
    </reaction>
</comment>
<feature type="repeat" description="TPR" evidence="16">
    <location>
        <begin position="944"/>
        <end position="977"/>
    </location>
</feature>
<evidence type="ECO:0000256" key="18">
    <source>
        <dbReference type="SAM" id="Phobius"/>
    </source>
</evidence>
<feature type="transmembrane region" description="Helical" evidence="18">
    <location>
        <begin position="407"/>
        <end position="429"/>
    </location>
</feature>
<feature type="region of interest" description="Disordered" evidence="17">
    <location>
        <begin position="112"/>
        <end position="135"/>
    </location>
</feature>
<dbReference type="SUPFAM" id="SSF48452">
    <property type="entry name" value="TPR-like"/>
    <property type="match status" value="2"/>
</dbReference>
<protein>
    <recommendedName>
        <fullName evidence="6">dolichyl-phosphate-mannose--protein mannosyltransferase</fullName>
        <ecNumber evidence="6">2.4.1.109</ecNumber>
    </recommendedName>
</protein>
<keyword evidence="7" id="KW-0808">Transferase</keyword>
<evidence type="ECO:0000256" key="14">
    <source>
        <dbReference type="ARBA" id="ARBA00045085"/>
    </source>
</evidence>
<dbReference type="Pfam" id="PF08409">
    <property type="entry name" value="TMTC_DUF1736"/>
    <property type="match status" value="1"/>
</dbReference>
<keyword evidence="11" id="KW-0256">Endoplasmic reticulum</keyword>
<dbReference type="Pfam" id="PF13432">
    <property type="entry name" value="TPR_16"/>
    <property type="match status" value="1"/>
</dbReference>
<dbReference type="Pfam" id="PF13181">
    <property type="entry name" value="TPR_8"/>
    <property type="match status" value="2"/>
</dbReference>
<organism evidence="20">
    <name type="scientific">Rhipicephalus appendiculatus</name>
    <name type="common">Brown ear tick</name>
    <dbReference type="NCBI Taxonomy" id="34631"/>
    <lineage>
        <taxon>Eukaryota</taxon>
        <taxon>Metazoa</taxon>
        <taxon>Ecdysozoa</taxon>
        <taxon>Arthropoda</taxon>
        <taxon>Chelicerata</taxon>
        <taxon>Arachnida</taxon>
        <taxon>Acari</taxon>
        <taxon>Parasitiformes</taxon>
        <taxon>Ixodida</taxon>
        <taxon>Ixodoidea</taxon>
        <taxon>Ixodidae</taxon>
        <taxon>Rhipicephalinae</taxon>
        <taxon>Rhipicephalus</taxon>
        <taxon>Rhipicephalus</taxon>
    </lineage>
</organism>
<comment type="function">
    <text evidence="1">Transfers mannosyl residues to the hydroxyl group of serine or threonine residues.</text>
</comment>
<evidence type="ECO:0000256" key="12">
    <source>
        <dbReference type="ARBA" id="ARBA00022989"/>
    </source>
</evidence>
<evidence type="ECO:0000256" key="5">
    <source>
        <dbReference type="ARBA" id="ARBA00007882"/>
    </source>
</evidence>
<keyword evidence="8 18" id="KW-0812">Transmembrane</keyword>
<dbReference type="InterPro" id="IPR013618">
    <property type="entry name" value="TMTC_DUF1736"/>
</dbReference>
<comment type="similarity">
    <text evidence="5">Belongs to the TMTC family.</text>
</comment>
<evidence type="ECO:0000256" key="4">
    <source>
        <dbReference type="ARBA" id="ARBA00004922"/>
    </source>
</evidence>
<dbReference type="AlphaFoldDB" id="A0A131YM34"/>
<keyword evidence="13 18" id="KW-0472">Membrane</keyword>
<feature type="repeat" description="TPR" evidence="16">
    <location>
        <begin position="703"/>
        <end position="736"/>
    </location>
</feature>
<dbReference type="GO" id="GO:0016020">
    <property type="term" value="C:membrane"/>
    <property type="evidence" value="ECO:0007669"/>
    <property type="project" value="UniProtKB-SubCell"/>
</dbReference>
<evidence type="ECO:0000256" key="7">
    <source>
        <dbReference type="ARBA" id="ARBA00022679"/>
    </source>
</evidence>
<evidence type="ECO:0000256" key="13">
    <source>
        <dbReference type="ARBA" id="ARBA00023136"/>
    </source>
</evidence>
<reference evidence="20" key="1">
    <citation type="journal article" date="2016" name="Ticks Tick Borne Dis.">
        <title>De novo assembly and annotation of the salivary gland transcriptome of Rhipicephalus appendiculatus male and female ticks during blood feeding.</title>
        <authorList>
            <person name="de Castro M.H."/>
            <person name="de Klerk D."/>
            <person name="Pienaar R."/>
            <person name="Latif A.A."/>
            <person name="Rees D.J."/>
            <person name="Mans B.J."/>
        </authorList>
    </citation>
    <scope>NUCLEOTIDE SEQUENCE</scope>
    <source>
        <tissue evidence="20">Salivary glands</tissue>
    </source>
</reference>
<dbReference type="GO" id="GO:0004169">
    <property type="term" value="F:dolichyl-phosphate-mannose-protein mannosyltransferase activity"/>
    <property type="evidence" value="ECO:0007669"/>
    <property type="project" value="UniProtKB-EC"/>
</dbReference>
<evidence type="ECO:0000256" key="6">
    <source>
        <dbReference type="ARBA" id="ARBA00012839"/>
    </source>
</evidence>
<evidence type="ECO:0000256" key="1">
    <source>
        <dbReference type="ARBA" id="ARBA00003582"/>
    </source>
</evidence>
<feature type="compositionally biased region" description="Basic residues" evidence="17">
    <location>
        <begin position="118"/>
        <end position="130"/>
    </location>
</feature>
<evidence type="ECO:0000256" key="3">
    <source>
        <dbReference type="ARBA" id="ARBA00004240"/>
    </source>
</evidence>
<keyword evidence="10 16" id="KW-0802">TPR repeat</keyword>
<comment type="catalytic activity">
    <reaction evidence="14">
        <text>a di-trans,poly-cis-dolichyl beta-D-mannosyl phosphate + L-threonyl-[protein] = 3-O-(alpha-D-mannosyl)-L-threonyl-[protein] + a di-trans,poly-cis-dolichyl phosphate + H(+)</text>
        <dbReference type="Rhea" id="RHEA:53396"/>
        <dbReference type="Rhea" id="RHEA-COMP:11060"/>
        <dbReference type="Rhea" id="RHEA-COMP:13547"/>
        <dbReference type="Rhea" id="RHEA-COMP:19498"/>
        <dbReference type="Rhea" id="RHEA-COMP:19501"/>
        <dbReference type="ChEBI" id="CHEBI:15378"/>
        <dbReference type="ChEBI" id="CHEBI:30013"/>
        <dbReference type="ChEBI" id="CHEBI:57683"/>
        <dbReference type="ChEBI" id="CHEBI:58211"/>
        <dbReference type="ChEBI" id="CHEBI:137323"/>
        <dbReference type="EC" id="2.4.1.109"/>
    </reaction>
</comment>
<feature type="transmembrane region" description="Helical" evidence="18">
    <location>
        <begin position="536"/>
        <end position="562"/>
    </location>
</feature>
<feature type="domain" description="DUF1736" evidence="19">
    <location>
        <begin position="427"/>
        <end position="499"/>
    </location>
</feature>
<dbReference type="PROSITE" id="PS50005">
    <property type="entry name" value="TPR"/>
    <property type="match status" value="6"/>
</dbReference>
<sequence>MAVGAWLGGGAESSLLHAYLESSGGTSTSTGLSNHSNGSRKACHPDMARKVHRSKATRAADMVRASAVSLTAMCASVVTRTRSYLEHPMGLRAANSSTAPVEDYHQQLQRRSSSCCQRRQHPQQQQKRRNSGTGAAEVPTCVDYRVRRRWCWTAWMPALCAAVVAVLCYLNSLDGDFVHDDLVAVVGNPDVTGETRRHASTSSSSLWINDFWGRPMADPRSHKSYRPLTVLSFRANYYANGRQVRGYHIVNVALHCACSVLVAVVARRVIRITALHACLAAMLFAAHPVHTEAVSSIVGRAEVLCCLFFLLSFLCYHCCQLSRDVQGSHVKSKWLAACGLLSICALLSKEQGITVLPLCMALRIRTLVFDSTRPEQAQCHKAHRRRWPVCSHCIRDIACRCITDCEVVALAALTILLLVFRLWILQGSFPEFSEMDNPASFSSMRTTRLLTYSYLCAFNAWLVLCPRTLSYDWQMGSIPLVTSPLDSRNLATLAILASLLALVWRALTSSQRKSSTANGSREQCCHNVERLREPSLGVLVPLLLIVLPFVPASNLFVTVGFVVAERVLYIPSIGVTLLVAEGLFRLHTKCSRALRWCTTILCFILVLLFAARTWNRNGAWASREALFESGVRDLPENAKMHYNYANLQKDIGNSDLAIKHYRLAIELWPDHASAHNNLGTLLTSAEDAEHHFRYALHVNPNHPGAHFNLANIYSKQGQKDVARTLLERAVELDPDFCEAYSSLAALATEKGDLAEAERLHHMALSSDDRNADARNNYGTFLQSLGRTEEAVTQYQRALDIQQNHTVALLNAARSLRSMNLNVQAESLYKRALAVEPDPQVMDNLAVFYVNAGRLDEARQLFEEIDQLFPEHHDSKVHHAQLLIRLRSFRAAEDLLLDVIELNGTDRGALHTAALLYNHINRTVEALDYILKALKLCDIEDRLCAKIHSDHGDILKDLGNLTSSAQSYEVAIRLDPDLAHAHLNLAVIRHLERDYSRAFRHYQAALSLDPKNKLIIDNMAKLRRRITKPLPFRDCF</sequence>
<feature type="region of interest" description="Disordered" evidence="17">
    <location>
        <begin position="24"/>
        <end position="58"/>
    </location>
</feature>
<evidence type="ECO:0000256" key="15">
    <source>
        <dbReference type="ARBA" id="ARBA00045102"/>
    </source>
</evidence>
<evidence type="ECO:0000313" key="20">
    <source>
        <dbReference type="EMBL" id="JAP80017.1"/>
    </source>
</evidence>
<evidence type="ECO:0000256" key="9">
    <source>
        <dbReference type="ARBA" id="ARBA00022737"/>
    </source>
</evidence>
<dbReference type="PANTHER" id="PTHR44809">
    <property type="match status" value="1"/>
</dbReference>
<dbReference type="SMART" id="SM00028">
    <property type="entry name" value="TPR"/>
    <property type="match status" value="10"/>
</dbReference>
<feature type="repeat" description="TPR" evidence="16">
    <location>
        <begin position="638"/>
        <end position="671"/>
    </location>
</feature>
<dbReference type="Gene3D" id="1.25.40.10">
    <property type="entry name" value="Tetratricopeptide repeat domain"/>
    <property type="match status" value="3"/>
</dbReference>
<evidence type="ECO:0000259" key="19">
    <source>
        <dbReference type="Pfam" id="PF08409"/>
    </source>
</evidence>
<accession>A0A131YM34</accession>
<dbReference type="InterPro" id="IPR019734">
    <property type="entry name" value="TPR_rpt"/>
</dbReference>
<feature type="compositionally biased region" description="Low complexity" evidence="17">
    <location>
        <begin position="24"/>
        <end position="39"/>
    </location>
</feature>
<feature type="transmembrane region" description="Helical" evidence="18">
    <location>
        <begin position="489"/>
        <end position="507"/>
    </location>
</feature>
<dbReference type="EC" id="2.4.1.109" evidence="6"/>
<evidence type="ECO:0000256" key="2">
    <source>
        <dbReference type="ARBA" id="ARBA00004141"/>
    </source>
</evidence>
<dbReference type="InterPro" id="IPR011990">
    <property type="entry name" value="TPR-like_helical_dom_sf"/>
</dbReference>
<proteinExistence type="inferred from homology"/>
<name>A0A131YM34_RHIAP</name>
<dbReference type="GO" id="GO:0005783">
    <property type="term" value="C:endoplasmic reticulum"/>
    <property type="evidence" value="ECO:0007669"/>
    <property type="project" value="UniProtKB-SubCell"/>
</dbReference>
<evidence type="ECO:0000256" key="16">
    <source>
        <dbReference type="PROSITE-ProRule" id="PRU00339"/>
    </source>
</evidence>
<evidence type="ECO:0000256" key="10">
    <source>
        <dbReference type="ARBA" id="ARBA00022803"/>
    </source>
</evidence>
<feature type="transmembrane region" description="Helical" evidence="18">
    <location>
        <begin position="246"/>
        <end position="266"/>
    </location>
</feature>
<feature type="repeat" description="TPR" evidence="16">
    <location>
        <begin position="978"/>
        <end position="1011"/>
    </location>
</feature>
<comment type="subcellular location">
    <subcellularLocation>
        <location evidence="3">Endoplasmic reticulum</location>
    </subcellularLocation>
    <subcellularLocation>
        <location evidence="2">Membrane</location>
        <topology evidence="2">Multi-pass membrane protein</topology>
    </subcellularLocation>
</comment>
<evidence type="ECO:0000256" key="17">
    <source>
        <dbReference type="SAM" id="MobiDB-lite"/>
    </source>
</evidence>
<dbReference type="PANTHER" id="PTHR44809:SF1">
    <property type="entry name" value="PROTEIN O-MANNOSYL-TRANSFERASE TMTC1"/>
    <property type="match status" value="1"/>
</dbReference>